<dbReference type="RefSeq" id="WP_242468950.1">
    <property type="nucleotide sequence ID" value="NZ_NRRP01000001.1"/>
</dbReference>
<keyword evidence="8" id="KW-0067">ATP-binding</keyword>
<organism evidence="11 12">
    <name type="scientific">Rhodovulum adriaticum</name>
    <name type="common">Rhodopseudomonas adriatica</name>
    <dbReference type="NCBI Taxonomy" id="35804"/>
    <lineage>
        <taxon>Bacteria</taxon>
        <taxon>Pseudomonadati</taxon>
        <taxon>Pseudomonadota</taxon>
        <taxon>Alphaproteobacteria</taxon>
        <taxon>Rhodobacterales</taxon>
        <taxon>Paracoccaceae</taxon>
        <taxon>Rhodovulum</taxon>
    </lineage>
</organism>
<dbReference type="Pfam" id="PF18019">
    <property type="entry name" value="Cas3_HD"/>
    <property type="match status" value="1"/>
</dbReference>
<keyword evidence="5" id="KW-0547">Nucleotide-binding</keyword>
<proteinExistence type="inferred from homology"/>
<evidence type="ECO:0000256" key="7">
    <source>
        <dbReference type="ARBA" id="ARBA00022806"/>
    </source>
</evidence>
<dbReference type="EMBL" id="SLXL01000001">
    <property type="protein sequence ID" value="TCP27289.1"/>
    <property type="molecule type" value="Genomic_DNA"/>
</dbReference>
<dbReference type="InterPro" id="IPR006483">
    <property type="entry name" value="CRISPR-assoc_Cas3_HD"/>
</dbReference>
<dbReference type="Gene3D" id="1.10.3210.30">
    <property type="match status" value="1"/>
</dbReference>
<dbReference type="SUPFAM" id="SSF52540">
    <property type="entry name" value="P-loop containing nucleoside triphosphate hydrolases"/>
    <property type="match status" value="1"/>
</dbReference>
<dbReference type="GO" id="GO:0003724">
    <property type="term" value="F:RNA helicase activity"/>
    <property type="evidence" value="ECO:0007669"/>
    <property type="project" value="TreeGrafter"/>
</dbReference>
<dbReference type="GO" id="GO:0016787">
    <property type="term" value="F:hydrolase activity"/>
    <property type="evidence" value="ECO:0007669"/>
    <property type="project" value="UniProtKB-KW"/>
</dbReference>
<dbReference type="GO" id="GO:0051607">
    <property type="term" value="P:defense response to virus"/>
    <property type="evidence" value="ECO:0007669"/>
    <property type="project" value="UniProtKB-KW"/>
</dbReference>
<dbReference type="PANTHER" id="PTHR47963:SF9">
    <property type="entry name" value="CRISPR-ASSOCIATED ENDONUCLEASE_HELICASE CAS3"/>
    <property type="match status" value="1"/>
</dbReference>
<dbReference type="AlphaFoldDB" id="A0A4R2NYC8"/>
<dbReference type="Proteomes" id="UP000295733">
    <property type="component" value="Unassembled WGS sequence"/>
</dbReference>
<dbReference type="GO" id="GO:0005524">
    <property type="term" value="F:ATP binding"/>
    <property type="evidence" value="ECO:0007669"/>
    <property type="project" value="UniProtKB-KW"/>
</dbReference>
<evidence type="ECO:0000256" key="9">
    <source>
        <dbReference type="ARBA" id="ARBA00023118"/>
    </source>
</evidence>
<dbReference type="InterPro" id="IPR011545">
    <property type="entry name" value="DEAD/DEAH_box_helicase_dom"/>
</dbReference>
<protein>
    <submittedName>
        <fullName evidence="11">CRISPR-associated Cas3 family helicase</fullName>
    </submittedName>
</protein>
<evidence type="ECO:0000256" key="3">
    <source>
        <dbReference type="ARBA" id="ARBA00022722"/>
    </source>
</evidence>
<reference evidence="11 12" key="1">
    <citation type="submission" date="2019-03" db="EMBL/GenBank/DDBJ databases">
        <title>Genomic Encyclopedia of Type Strains, Phase IV (KMG-IV): sequencing the most valuable type-strain genomes for metagenomic binning, comparative biology and taxonomic classification.</title>
        <authorList>
            <person name="Goeker M."/>
        </authorList>
    </citation>
    <scope>NUCLEOTIDE SEQUENCE [LARGE SCALE GENOMIC DNA]</scope>
    <source>
        <strain evidence="11 12">DSM 2781</strain>
    </source>
</reference>
<dbReference type="CDD" id="cd09641">
    <property type="entry name" value="Cas3''_I"/>
    <property type="match status" value="1"/>
</dbReference>
<evidence type="ECO:0000313" key="11">
    <source>
        <dbReference type="EMBL" id="TCP27289.1"/>
    </source>
</evidence>
<evidence type="ECO:0000256" key="2">
    <source>
        <dbReference type="ARBA" id="ARBA00009046"/>
    </source>
</evidence>
<dbReference type="Gene3D" id="3.40.50.300">
    <property type="entry name" value="P-loop containing nucleotide triphosphate hydrolases"/>
    <property type="match status" value="2"/>
</dbReference>
<evidence type="ECO:0000256" key="1">
    <source>
        <dbReference type="ARBA" id="ARBA00006847"/>
    </source>
</evidence>
<keyword evidence="9" id="KW-0051">Antiviral defense</keyword>
<dbReference type="InterPro" id="IPR054712">
    <property type="entry name" value="Cas3-like_dom"/>
</dbReference>
<dbReference type="PANTHER" id="PTHR47963">
    <property type="entry name" value="DEAD-BOX ATP-DEPENDENT RNA HELICASE 47, MITOCHONDRIAL"/>
    <property type="match status" value="1"/>
</dbReference>
<dbReference type="PROSITE" id="PS51643">
    <property type="entry name" value="HD_CAS3"/>
    <property type="match status" value="1"/>
</dbReference>
<dbReference type="GO" id="GO:0003723">
    <property type="term" value="F:RNA binding"/>
    <property type="evidence" value="ECO:0007669"/>
    <property type="project" value="TreeGrafter"/>
</dbReference>
<comment type="caution">
    <text evidence="11">The sequence shown here is derived from an EMBL/GenBank/DDBJ whole genome shotgun (WGS) entry which is preliminary data.</text>
</comment>
<dbReference type="SMART" id="SM00487">
    <property type="entry name" value="DEXDc"/>
    <property type="match status" value="1"/>
</dbReference>
<dbReference type="InterPro" id="IPR006474">
    <property type="entry name" value="Helicase_Cas3_CRISPR-ass_core"/>
</dbReference>
<dbReference type="InterPro" id="IPR050547">
    <property type="entry name" value="DEAD_box_RNA_helicases"/>
</dbReference>
<name>A0A4R2NYC8_RHOAD</name>
<evidence type="ECO:0000256" key="4">
    <source>
        <dbReference type="ARBA" id="ARBA00022723"/>
    </source>
</evidence>
<evidence type="ECO:0000256" key="8">
    <source>
        <dbReference type="ARBA" id="ARBA00022840"/>
    </source>
</evidence>
<keyword evidence="6" id="KW-0378">Hydrolase</keyword>
<keyword evidence="7" id="KW-0347">Helicase</keyword>
<accession>A0A4R2NYC8</accession>
<feature type="domain" description="HD Cas3-type" evidence="10">
    <location>
        <begin position="14"/>
        <end position="192"/>
    </location>
</feature>
<dbReference type="InterPro" id="IPR027417">
    <property type="entry name" value="P-loop_NTPase"/>
</dbReference>
<sequence length="831" mass="89195">MDMLVWPGKSASDLSETEHPAVYHMLDVAAVAERLIEPFGFDRQLRDALILLVGLHDLGKISDSFRDMLRDGVPQSFRHWELTEALLFELDPVLVPQIGGDPWPRQTLYAAVAGHHGRPPKRNMGGLAYSGRRSRDYRSALDAVGSGLDDARQAVGAFCALWPDACLDGLGEDRATALSWWLPGLCTAADWIGSNTRWFGPQAAGPGLAEYLARARDIAGKAVDDAGLASGKARDTQLFDFSLRPMQGACAEVPLTDGPMLAVIEDETGAGKTEAALLLAQRMLLAGKGRGLFFALPTMATADAMFRRAAGSVGRLFDRHTTLTLAHGRAGLSVDFRDLVNDGPRGEEDATCTDWLAENRRRALLADVGVGTIDQALLSVLPVRFQALRHFGLSSKILIVDEVHELGEPYIGAELAALLRMHRAAGGSAILLTATLPLAQRKRLLEIYGGLSDSPAYPALTVAGAASPIALSQAAGPRGAVRVQRLSRADEAVDLLAESAQHGAACVWVRNAVDDAIAAVEMLHARGVEAHLLHARFALCDRKRIEAEVLARVGKDGQGREGFVLVGTQVLESSLDLDFDVMVSDLAPMAALIQRAGRLWRHMDLRPAATRPVPAPVLHVLSPDPVQVADDRWLHGTLDRGAWVYPVADQWRTADVLFRVGQIEAPSGLRALIEPVHGDEAGLLPEVLQAAEVRAEGEGAAARGHAAQNIVDLAAGYRAGGQATDDASYPTRLGEAQRNLVLARREAGALRPWAGDKGDDAWAMSEVAARLTRLDALPLPDQSAPEIAAVTRDWPEWKCAEYRLCPVAEDGTICAGLRYDAGLGLIFGDNS</sequence>
<dbReference type="InterPro" id="IPR001650">
    <property type="entry name" value="Helicase_C-like"/>
</dbReference>
<comment type="similarity">
    <text evidence="2">In the central section; belongs to the CRISPR-associated helicase Cas3 family.</text>
</comment>
<dbReference type="NCBIfam" id="TIGR01596">
    <property type="entry name" value="cas3_HD"/>
    <property type="match status" value="1"/>
</dbReference>
<dbReference type="NCBIfam" id="TIGR01587">
    <property type="entry name" value="cas3_core"/>
    <property type="match status" value="1"/>
</dbReference>
<keyword evidence="12" id="KW-1185">Reference proteome</keyword>
<evidence type="ECO:0000256" key="5">
    <source>
        <dbReference type="ARBA" id="ARBA00022741"/>
    </source>
</evidence>
<evidence type="ECO:0000313" key="12">
    <source>
        <dbReference type="Proteomes" id="UP000295733"/>
    </source>
</evidence>
<gene>
    <name evidence="11" type="ORF">EV656_101192</name>
</gene>
<keyword evidence="4" id="KW-0479">Metal-binding</keyword>
<keyword evidence="3" id="KW-0540">Nuclease</keyword>
<comment type="similarity">
    <text evidence="1">In the N-terminal section; belongs to the CRISPR-associated nuclease Cas3-HD family.</text>
</comment>
<evidence type="ECO:0000259" key="10">
    <source>
        <dbReference type="PROSITE" id="PS51643"/>
    </source>
</evidence>
<dbReference type="InterPro" id="IPR038257">
    <property type="entry name" value="CRISPR-assoc_Cas3_HD_sf"/>
</dbReference>
<dbReference type="Pfam" id="PF22590">
    <property type="entry name" value="Cas3-like_C_2"/>
    <property type="match status" value="1"/>
</dbReference>
<dbReference type="InterPro" id="IPR014001">
    <property type="entry name" value="Helicase_ATP-bd"/>
</dbReference>
<dbReference type="Pfam" id="PF00270">
    <property type="entry name" value="DEAD"/>
    <property type="match status" value="1"/>
</dbReference>
<dbReference type="GO" id="GO:0004518">
    <property type="term" value="F:nuclease activity"/>
    <property type="evidence" value="ECO:0007669"/>
    <property type="project" value="UniProtKB-KW"/>
</dbReference>
<dbReference type="GO" id="GO:0046872">
    <property type="term" value="F:metal ion binding"/>
    <property type="evidence" value="ECO:0007669"/>
    <property type="project" value="UniProtKB-KW"/>
</dbReference>
<dbReference type="SMART" id="SM00490">
    <property type="entry name" value="HELICc"/>
    <property type="match status" value="1"/>
</dbReference>
<evidence type="ECO:0000256" key="6">
    <source>
        <dbReference type="ARBA" id="ARBA00022801"/>
    </source>
</evidence>